<dbReference type="SUPFAM" id="SSF49303">
    <property type="entry name" value="beta-Galactosidase/glucuronidase domain"/>
    <property type="match status" value="1"/>
</dbReference>
<dbReference type="Pfam" id="PF02837">
    <property type="entry name" value="Glyco_hydro_2_N"/>
    <property type="match status" value="1"/>
</dbReference>
<feature type="chain" id="PRO_5011633423" evidence="4">
    <location>
        <begin position="45"/>
        <end position="674"/>
    </location>
</feature>
<feature type="domain" description="Glycosyl hydrolases family 2 sugar binding" evidence="7">
    <location>
        <begin position="114"/>
        <end position="256"/>
    </location>
</feature>
<keyword evidence="4" id="KW-0732">Signal</keyword>
<dbReference type="PANTHER" id="PTHR42732:SF1">
    <property type="entry name" value="BETA-MANNOSIDASE"/>
    <property type="match status" value="1"/>
</dbReference>
<feature type="domain" description="Glycoside hydrolase family 2 catalytic" evidence="6">
    <location>
        <begin position="362"/>
        <end position="662"/>
    </location>
</feature>
<dbReference type="STRING" id="551991.SAMN05192529_110104"/>
<dbReference type="InterPro" id="IPR017853">
    <property type="entry name" value="GH"/>
</dbReference>
<dbReference type="SUPFAM" id="SSF49785">
    <property type="entry name" value="Galactose-binding domain-like"/>
    <property type="match status" value="1"/>
</dbReference>
<dbReference type="Gene3D" id="2.60.120.260">
    <property type="entry name" value="Galactose-binding domain-like"/>
    <property type="match status" value="1"/>
</dbReference>
<dbReference type="EMBL" id="FNQY01000010">
    <property type="protein sequence ID" value="SEA20323.1"/>
    <property type="molecule type" value="Genomic_DNA"/>
</dbReference>
<dbReference type="InterPro" id="IPR036156">
    <property type="entry name" value="Beta-gal/glucu_dom_sf"/>
</dbReference>
<evidence type="ECO:0000256" key="2">
    <source>
        <dbReference type="ARBA" id="ARBA00022801"/>
    </source>
</evidence>
<organism evidence="8 9">
    <name type="scientific">Arachidicoccus rhizosphaerae</name>
    <dbReference type="NCBI Taxonomy" id="551991"/>
    <lineage>
        <taxon>Bacteria</taxon>
        <taxon>Pseudomonadati</taxon>
        <taxon>Bacteroidota</taxon>
        <taxon>Chitinophagia</taxon>
        <taxon>Chitinophagales</taxon>
        <taxon>Chitinophagaceae</taxon>
        <taxon>Arachidicoccus</taxon>
    </lineage>
</organism>
<evidence type="ECO:0000256" key="1">
    <source>
        <dbReference type="ARBA" id="ARBA00007401"/>
    </source>
</evidence>
<evidence type="ECO:0000256" key="3">
    <source>
        <dbReference type="ARBA" id="ARBA00023295"/>
    </source>
</evidence>
<name>A0A1H3Z966_9BACT</name>
<evidence type="ECO:0000259" key="6">
    <source>
        <dbReference type="Pfam" id="PF02836"/>
    </source>
</evidence>
<evidence type="ECO:0000313" key="9">
    <source>
        <dbReference type="Proteomes" id="UP000199041"/>
    </source>
</evidence>
<dbReference type="Gene3D" id="2.60.40.10">
    <property type="entry name" value="Immunoglobulins"/>
    <property type="match status" value="1"/>
</dbReference>
<dbReference type="SUPFAM" id="SSF51445">
    <property type="entry name" value="(Trans)glycosidases"/>
    <property type="match status" value="1"/>
</dbReference>
<dbReference type="Proteomes" id="UP000199041">
    <property type="component" value="Unassembled WGS sequence"/>
</dbReference>
<dbReference type="GO" id="GO:0005975">
    <property type="term" value="P:carbohydrate metabolic process"/>
    <property type="evidence" value="ECO:0007669"/>
    <property type="project" value="InterPro"/>
</dbReference>
<dbReference type="RefSeq" id="WP_244518870.1">
    <property type="nucleotide sequence ID" value="NZ_FNQY01000010.1"/>
</dbReference>
<accession>A0A1H3Z966</accession>
<dbReference type="Pfam" id="PF00703">
    <property type="entry name" value="Glyco_hydro_2"/>
    <property type="match status" value="1"/>
</dbReference>
<dbReference type="InterPro" id="IPR051913">
    <property type="entry name" value="GH2_Domain-Containing"/>
</dbReference>
<dbReference type="Gene3D" id="3.20.20.80">
    <property type="entry name" value="Glycosidases"/>
    <property type="match status" value="1"/>
</dbReference>
<feature type="signal peptide" evidence="4">
    <location>
        <begin position="1"/>
        <end position="44"/>
    </location>
</feature>
<dbReference type="InterPro" id="IPR006104">
    <property type="entry name" value="Glyco_hydro_2_N"/>
</dbReference>
<dbReference type="PANTHER" id="PTHR42732">
    <property type="entry name" value="BETA-GALACTOSIDASE"/>
    <property type="match status" value="1"/>
</dbReference>
<proteinExistence type="inferred from homology"/>
<gene>
    <name evidence="8" type="ORF">SAMN05192529_110104</name>
</gene>
<keyword evidence="2" id="KW-0378">Hydrolase</keyword>
<comment type="similarity">
    <text evidence="1">Belongs to the glycosyl hydrolase 2 family.</text>
</comment>
<evidence type="ECO:0000259" key="7">
    <source>
        <dbReference type="Pfam" id="PF02837"/>
    </source>
</evidence>
<dbReference type="InterPro" id="IPR006103">
    <property type="entry name" value="Glyco_hydro_2_cat"/>
</dbReference>
<dbReference type="AlphaFoldDB" id="A0A1H3Z966"/>
<protein>
    <submittedName>
        <fullName evidence="8">Beta-glucuronidase</fullName>
    </submittedName>
</protein>
<dbReference type="InterPro" id="IPR006101">
    <property type="entry name" value="Glyco_hydro_2"/>
</dbReference>
<keyword evidence="9" id="KW-1185">Reference proteome</keyword>
<evidence type="ECO:0000256" key="4">
    <source>
        <dbReference type="SAM" id="SignalP"/>
    </source>
</evidence>
<dbReference type="Pfam" id="PF02836">
    <property type="entry name" value="Glyco_hydro_2_C"/>
    <property type="match status" value="1"/>
</dbReference>
<dbReference type="InterPro" id="IPR008979">
    <property type="entry name" value="Galactose-bd-like_sf"/>
</dbReference>
<dbReference type="PRINTS" id="PR00132">
    <property type="entry name" value="GLHYDRLASE2"/>
</dbReference>
<sequence>MHQFISTFYAVRAIAKVDSGRKRTKSRAALGVLSLLALVSTAKAQQKASAASTSAMIQSQPTLATPLITDIAGRTENSVSLNGRWHYIVDPYETGFFDYRYKELKEDNPAAYWNDPAPKSKTDLVEFGWSDKYSLMVPGDWNHQKDQFAFFEATLWYQKSFDFTRKLKKGASKLFLYFGAVNYRADVYLNGHKLGFHEGGFTPFNFEVPDSVIKAHDNNLVVRVNNTRHKDDVPTLNTDWWNYGGITRSVDLVELPATFIQDYSLQLTAPVTKDAVITGYVQLNQFSSQSSAGAAQTPKNLKVQIPELGFSKVFPVTGERTAISFTLPRLELWSPDHPKLYTVTLSTDKDKLSDKIGFRTVKASGKQVLLNGKPIFMRGIAIHEEIPSEVRRAWSKADALQLLGQAKELGCNMVRLAHYPHDESMTRAADSLGFLVWSEIPVYWTIDFTSKQVYAKAARQLREMITRDHNRASIIVWSVGNETPVSPARTDFMHQLIDQAHQLDRTRMVSAALEVNYNSGKNVNEIDDPLGAYVDLVAFNEYLGWYGGTPDKCRTTNWATPYNKPLFISETGGGAKYGFHADSLTRFSEAYQVWYYKELVSMLGRMPDNWVGMSPWVLADFRSPKRNNPVYQEGWNRKGLYSDKGEKKAAFYILQGYYNKIKNEGHGWPAKTSH</sequence>
<evidence type="ECO:0000313" key="8">
    <source>
        <dbReference type="EMBL" id="SEA20323.1"/>
    </source>
</evidence>
<reference evidence="8 9" key="1">
    <citation type="submission" date="2016-10" db="EMBL/GenBank/DDBJ databases">
        <authorList>
            <person name="de Groot N.N."/>
        </authorList>
    </citation>
    <scope>NUCLEOTIDE SEQUENCE [LARGE SCALE GENOMIC DNA]</scope>
    <source>
        <strain evidence="8 9">Vu-144</strain>
    </source>
</reference>
<evidence type="ECO:0000259" key="5">
    <source>
        <dbReference type="Pfam" id="PF00703"/>
    </source>
</evidence>
<dbReference type="GO" id="GO:0004553">
    <property type="term" value="F:hydrolase activity, hydrolyzing O-glycosyl compounds"/>
    <property type="evidence" value="ECO:0007669"/>
    <property type="project" value="InterPro"/>
</dbReference>
<feature type="domain" description="Glycoside hydrolase family 2 immunoglobulin-like beta-sandwich" evidence="5">
    <location>
        <begin position="306"/>
        <end position="359"/>
    </location>
</feature>
<dbReference type="InterPro" id="IPR013783">
    <property type="entry name" value="Ig-like_fold"/>
</dbReference>
<keyword evidence="3" id="KW-0326">Glycosidase</keyword>
<dbReference type="InterPro" id="IPR006102">
    <property type="entry name" value="Ig-like_GH2"/>
</dbReference>